<dbReference type="EMBL" id="SNRY01000098">
    <property type="protein sequence ID" value="KAA6347353.1"/>
    <property type="molecule type" value="Genomic_DNA"/>
</dbReference>
<evidence type="ECO:0000313" key="1">
    <source>
        <dbReference type="EMBL" id="KAA6347353.1"/>
    </source>
</evidence>
<reference evidence="1" key="1">
    <citation type="submission" date="2019-03" db="EMBL/GenBank/DDBJ databases">
        <title>Single cell metagenomics reveals metabolic interactions within the superorganism composed of flagellate Streblomastix strix and complex community of Bacteroidetes bacteria on its surface.</title>
        <authorList>
            <person name="Treitli S.C."/>
            <person name="Kolisko M."/>
            <person name="Husnik F."/>
            <person name="Keeling P."/>
            <person name="Hampl V."/>
        </authorList>
    </citation>
    <scope>NUCLEOTIDE SEQUENCE</scope>
    <source>
        <strain evidence="1">STM</strain>
    </source>
</reference>
<comment type="caution">
    <text evidence="1">The sequence shown here is derived from an EMBL/GenBank/DDBJ whole genome shotgun (WGS) entry which is preliminary data.</text>
</comment>
<sequence length="53" mass="6067">MPSLLYGRKEIGCKINRNYTHDIGDAKGMNLFANNPLFNHSRQMVSAILKCRE</sequence>
<protein>
    <submittedName>
        <fullName evidence="1">Uncharacterized protein</fullName>
    </submittedName>
</protein>
<name>A0A5J4SPP5_9ZZZZ</name>
<organism evidence="1">
    <name type="scientific">termite gut metagenome</name>
    <dbReference type="NCBI Taxonomy" id="433724"/>
    <lineage>
        <taxon>unclassified sequences</taxon>
        <taxon>metagenomes</taxon>
        <taxon>organismal metagenomes</taxon>
    </lineage>
</organism>
<accession>A0A5J4SPP5</accession>
<gene>
    <name evidence="1" type="ORF">EZS27_005153</name>
</gene>
<proteinExistence type="predicted"/>
<dbReference type="AlphaFoldDB" id="A0A5J4SPP5"/>